<dbReference type="Proteomes" id="UP000030355">
    <property type="component" value="Unassembled WGS sequence"/>
</dbReference>
<proteinExistence type="predicted"/>
<dbReference type="EMBL" id="JNAL01000007">
    <property type="protein sequence ID" value="KGF96667.1"/>
    <property type="molecule type" value="Genomic_DNA"/>
</dbReference>
<reference evidence="2" key="1">
    <citation type="journal article" date="2014" name="Sci. Data">
        <title>Genomes of diverse isolates of the marine cyanobacterium Prochlorococcus.</title>
        <authorList>
            <person name="Biller S."/>
            <person name="Berube P."/>
            <person name="Thompson J."/>
            <person name="Kelly L."/>
            <person name="Roggensack S."/>
            <person name="Awad L."/>
            <person name="Roache-Johnson K."/>
            <person name="Ding H."/>
            <person name="Giovannoni S.J."/>
            <person name="Moore L.R."/>
            <person name="Chisholm S.W."/>
        </authorList>
    </citation>
    <scope>NUCLEOTIDE SEQUENCE [LARGE SCALE GENOMIC DNA]</scope>
    <source>
        <strain evidence="2">MIT 9201</strain>
    </source>
</reference>
<dbReference type="AlphaFoldDB" id="A0A0A2A466"/>
<accession>A0A0A2A466</accession>
<organism evidence="1 2">
    <name type="scientific">Prochlorococcus marinus str. MIT 9201</name>
    <dbReference type="NCBI Taxonomy" id="93057"/>
    <lineage>
        <taxon>Bacteria</taxon>
        <taxon>Bacillati</taxon>
        <taxon>Cyanobacteriota</taxon>
        <taxon>Cyanophyceae</taxon>
        <taxon>Synechococcales</taxon>
        <taxon>Prochlorococcaceae</taxon>
        <taxon>Prochlorococcus</taxon>
    </lineage>
</organism>
<name>A0A0A2A466_PROMR</name>
<protein>
    <submittedName>
        <fullName evidence="1">Uncharacterized protein</fullName>
    </submittedName>
</protein>
<sequence length="60" mass="7197">MSKTGMWMYHGHGSYLKSDLGPASWFIISEKNGYLISEWKKACDSFWMKNYKAKDYFWMD</sequence>
<comment type="caution">
    <text evidence="1">The sequence shown here is derived from an EMBL/GenBank/DDBJ whole genome shotgun (WGS) entry which is preliminary data.</text>
</comment>
<gene>
    <name evidence="1" type="ORF">EU95_0552</name>
</gene>
<evidence type="ECO:0000313" key="2">
    <source>
        <dbReference type="Proteomes" id="UP000030355"/>
    </source>
</evidence>
<evidence type="ECO:0000313" key="1">
    <source>
        <dbReference type="EMBL" id="KGF96667.1"/>
    </source>
</evidence>